<evidence type="ECO:0000256" key="1">
    <source>
        <dbReference type="ARBA" id="ARBA00023125"/>
    </source>
</evidence>
<dbReference type="AlphaFoldDB" id="A0A401UKE9"/>
<keyword evidence="4" id="KW-1185">Reference proteome</keyword>
<name>A0A401UKE9_9CLOT</name>
<evidence type="ECO:0000259" key="2">
    <source>
        <dbReference type="Pfam" id="PF07282"/>
    </source>
</evidence>
<dbReference type="RefSeq" id="WP_185732630.1">
    <property type="nucleotide sequence ID" value="NZ_BHYK01000007.1"/>
</dbReference>
<evidence type="ECO:0000313" key="4">
    <source>
        <dbReference type="Proteomes" id="UP000287872"/>
    </source>
</evidence>
<organism evidence="3 4">
    <name type="scientific">Clostridium tagluense</name>
    <dbReference type="NCBI Taxonomy" id="360422"/>
    <lineage>
        <taxon>Bacteria</taxon>
        <taxon>Bacillati</taxon>
        <taxon>Bacillota</taxon>
        <taxon>Clostridia</taxon>
        <taxon>Eubacteriales</taxon>
        <taxon>Clostridiaceae</taxon>
        <taxon>Clostridium</taxon>
    </lineage>
</organism>
<dbReference type="NCBIfam" id="NF040570">
    <property type="entry name" value="guided_TnpB"/>
    <property type="match status" value="1"/>
</dbReference>
<keyword evidence="1" id="KW-0238">DNA-binding</keyword>
<dbReference type="Pfam" id="PF07282">
    <property type="entry name" value="Cas12f1-like_TNB"/>
    <property type="match status" value="1"/>
</dbReference>
<feature type="domain" description="Cas12f1-like TNB" evidence="2">
    <location>
        <begin position="376"/>
        <end position="435"/>
    </location>
</feature>
<protein>
    <recommendedName>
        <fullName evidence="2">Cas12f1-like TNB domain-containing protein</fullName>
    </recommendedName>
</protein>
<accession>A0A401UKE9</accession>
<dbReference type="EMBL" id="BHYK01000007">
    <property type="protein sequence ID" value="GCD10027.1"/>
    <property type="molecule type" value="Genomic_DNA"/>
</dbReference>
<sequence length="467" mass="55445">MDTIIKTVKQYSYELDEVTLKELKFIANQYKNVKNYVYSRFSGINSIPLLGKERQIRDEWVKTNFAEQWKLPARYWKLALSEATGNIKSQWSNIKRRIREQIKVNDNLSNEDKHYINYILKFDNYYYKVLTNQIFNIPKIFQDKQLNYKYLNNLIKRYTRKYKGNIPYSKKGATFSMDTGLYSYKNGHINITCVKKGKRLPIRLTDSNIRNSTLKVKIIENKVEIHCPLKVKTKENNNQENVIGIDKGYKYLFAVSSGKFYGENLNSYLSKETERLNKVNKNRNRFWALYNQYLEEGTIKNANRVKESNLGRVKYNHNKVKHDQTVKSYINYSLNQLIKEEKPTEIVMEQLDFVNWNDKYPKSIKRKLSRWIKGYIRERLEYKSALNSIEYSYINPAYTSKVCTVCGEFGLRSGDVFTCSKCGKSHSDTNASKNILKRKYDKEITLYTNYKKVKEVLENRLNHHLRC</sequence>
<comment type="caution">
    <text evidence="3">The sequence shown here is derived from an EMBL/GenBank/DDBJ whole genome shotgun (WGS) entry which is preliminary data.</text>
</comment>
<dbReference type="Proteomes" id="UP000287872">
    <property type="component" value="Unassembled WGS sequence"/>
</dbReference>
<dbReference type="InterPro" id="IPR010095">
    <property type="entry name" value="Cas12f1-like_TNB"/>
</dbReference>
<proteinExistence type="predicted"/>
<dbReference type="GO" id="GO:0003677">
    <property type="term" value="F:DNA binding"/>
    <property type="evidence" value="ECO:0007669"/>
    <property type="project" value="UniProtKB-KW"/>
</dbReference>
<gene>
    <name evidence="3" type="ORF">Ctaglu_16500</name>
</gene>
<evidence type="ECO:0000313" key="3">
    <source>
        <dbReference type="EMBL" id="GCD10027.1"/>
    </source>
</evidence>
<reference evidence="3 4" key="1">
    <citation type="submission" date="2018-11" db="EMBL/GenBank/DDBJ databases">
        <title>Genome sequencing and assembly of Clostridium tagluense strain A121.</title>
        <authorList>
            <person name="Murakami T."/>
            <person name="Segawa T."/>
            <person name="Shcherbakova V.A."/>
            <person name="Mori H."/>
            <person name="Yoshimura Y."/>
        </authorList>
    </citation>
    <scope>NUCLEOTIDE SEQUENCE [LARGE SCALE GENOMIC DNA]</scope>
    <source>
        <strain evidence="3 4">A121</strain>
    </source>
</reference>